<proteinExistence type="predicted"/>
<evidence type="ECO:0000313" key="2">
    <source>
        <dbReference type="EMBL" id="NDL67648.1"/>
    </source>
</evidence>
<dbReference type="SUPFAM" id="SSF89550">
    <property type="entry name" value="PHP domain-like"/>
    <property type="match status" value="1"/>
</dbReference>
<accession>A0A7X5HW20</accession>
<dbReference type="SMART" id="SM00481">
    <property type="entry name" value="POLIIIAc"/>
    <property type="match status" value="1"/>
</dbReference>
<dbReference type="InterPro" id="IPR016195">
    <property type="entry name" value="Pol/histidinol_Pase-like"/>
</dbReference>
<protein>
    <submittedName>
        <fullName evidence="2">PHP domain-containing protein</fullName>
    </submittedName>
</protein>
<evidence type="ECO:0000313" key="3">
    <source>
        <dbReference type="Proteomes" id="UP000461585"/>
    </source>
</evidence>
<reference evidence="2 3" key="1">
    <citation type="submission" date="2020-01" db="EMBL/GenBank/DDBJ databases">
        <title>Anaeroalcalibacter tamaniensis gen. nov., sp. nov., moderately halophilic strictly anaerobic fermenter bacterium from mud volcano of Taman peninsula.</title>
        <authorList>
            <person name="Frolova A."/>
            <person name="Merkel A.Y."/>
            <person name="Slobodkin A.I."/>
        </authorList>
    </citation>
    <scope>NUCLEOTIDE SEQUENCE [LARGE SCALE GENOMIC DNA]</scope>
    <source>
        <strain evidence="2 3">F-3ap</strain>
    </source>
</reference>
<dbReference type="InterPro" id="IPR004013">
    <property type="entry name" value="PHP_dom"/>
</dbReference>
<dbReference type="InterPro" id="IPR052018">
    <property type="entry name" value="PHP_domain"/>
</dbReference>
<dbReference type="PANTHER" id="PTHR42924:SF3">
    <property type="entry name" value="POLYMERASE_HISTIDINOL PHOSPHATASE N-TERMINAL DOMAIN-CONTAINING PROTEIN"/>
    <property type="match status" value="1"/>
</dbReference>
<keyword evidence="3" id="KW-1185">Reference proteome</keyword>
<dbReference type="EMBL" id="JAAEEH010000018">
    <property type="protein sequence ID" value="NDL67648.1"/>
    <property type="molecule type" value="Genomic_DNA"/>
</dbReference>
<name>A0A7X5HW20_9FIRM</name>
<dbReference type="GO" id="GO:0035312">
    <property type="term" value="F:5'-3' DNA exonuclease activity"/>
    <property type="evidence" value="ECO:0007669"/>
    <property type="project" value="TreeGrafter"/>
</dbReference>
<dbReference type="CDD" id="cd07432">
    <property type="entry name" value="PHP_HisPPase"/>
    <property type="match status" value="1"/>
</dbReference>
<dbReference type="Pfam" id="PF02811">
    <property type="entry name" value="PHP"/>
    <property type="match status" value="1"/>
</dbReference>
<dbReference type="GO" id="GO:0004534">
    <property type="term" value="F:5'-3' RNA exonuclease activity"/>
    <property type="evidence" value="ECO:0007669"/>
    <property type="project" value="TreeGrafter"/>
</dbReference>
<dbReference type="AlphaFoldDB" id="A0A7X5HW20"/>
<organism evidence="2 3">
    <name type="scientific">Anaerotalea alkaliphila</name>
    <dbReference type="NCBI Taxonomy" id="2662126"/>
    <lineage>
        <taxon>Bacteria</taxon>
        <taxon>Bacillati</taxon>
        <taxon>Bacillota</taxon>
        <taxon>Clostridia</taxon>
        <taxon>Eubacteriales</taxon>
        <taxon>Anaerotalea</taxon>
    </lineage>
</organism>
<evidence type="ECO:0000259" key="1">
    <source>
        <dbReference type="SMART" id="SM00481"/>
    </source>
</evidence>
<dbReference type="PANTHER" id="PTHR42924">
    <property type="entry name" value="EXONUCLEASE"/>
    <property type="match status" value="1"/>
</dbReference>
<sequence>MTLCYDFHIHTALSPCGHEDMTPNNIVNMALINGLDAIAVTDHNSCGNVGAVMEVARDTGLVVIPGMEVETREEIHVVCLFETLEDALRMQEVVYTQLPDRKNSPKLFGTQLLMDQEDEVVGEVDRLLSFATGLSLEEVVELADRNHGVAIPAHIDRPSYSVISNLGMIPPNPLIRTLEVSQYADRASYKEEYPAYRILQSSDSHDLGYIGICRQTIKVKDKSISSILDVLK</sequence>
<feature type="domain" description="Polymerase/histidinol phosphatase N-terminal" evidence="1">
    <location>
        <begin position="5"/>
        <end position="73"/>
    </location>
</feature>
<dbReference type="Gene3D" id="3.20.20.140">
    <property type="entry name" value="Metal-dependent hydrolases"/>
    <property type="match status" value="1"/>
</dbReference>
<dbReference type="Proteomes" id="UP000461585">
    <property type="component" value="Unassembled WGS sequence"/>
</dbReference>
<gene>
    <name evidence="2" type="ORF">GXN74_07810</name>
</gene>
<dbReference type="InterPro" id="IPR003141">
    <property type="entry name" value="Pol/His_phosphatase_N"/>
</dbReference>
<comment type="caution">
    <text evidence="2">The sequence shown here is derived from an EMBL/GenBank/DDBJ whole genome shotgun (WGS) entry which is preliminary data.</text>
</comment>
<dbReference type="RefSeq" id="WP_162370376.1">
    <property type="nucleotide sequence ID" value="NZ_JAAEEH010000018.1"/>
</dbReference>